<dbReference type="Gene3D" id="2.60.40.2610">
    <property type="entry name" value="Outer membrane usher protein FimD, plug domain"/>
    <property type="match status" value="1"/>
</dbReference>
<dbReference type="InterPro" id="IPR042186">
    <property type="entry name" value="FimD_plug_dom"/>
</dbReference>
<dbReference type="Pfam" id="PF13954">
    <property type="entry name" value="PapC_N"/>
    <property type="match status" value="1"/>
</dbReference>
<dbReference type="InterPro" id="IPR018030">
    <property type="entry name" value="Fimbrial_membr_usher_CS"/>
</dbReference>
<reference evidence="15 16" key="1">
    <citation type="submission" date="2018-01" db="EMBL/GenBank/DDBJ databases">
        <title>Superficieibacter electus gen. nov., sp. nov., an extended-spectrum beta-lactamase possessing member of the Enterobacteriaceae family, isolated from intensive care unit surfaces.</title>
        <authorList>
            <person name="Potter R.F."/>
            <person name="D'Souza A.W."/>
        </authorList>
    </citation>
    <scope>NUCLEOTIDE SEQUENCE [LARGE SCALE GENOMIC DNA]</scope>
    <source>
        <strain evidence="14 16">BP-1</strain>
        <strain evidence="13 15">BP-2</strain>
    </source>
</reference>
<dbReference type="GO" id="GO:0015473">
    <property type="term" value="F:fimbrial usher porin activity"/>
    <property type="evidence" value="ECO:0007669"/>
    <property type="project" value="InterPro"/>
</dbReference>
<feature type="domain" description="PapC N-terminal" evidence="12">
    <location>
        <begin position="26"/>
        <end position="176"/>
    </location>
</feature>
<keyword evidence="7 9" id="KW-0472">Membrane</keyword>
<evidence type="ECO:0000256" key="2">
    <source>
        <dbReference type="ARBA" id="ARBA00008064"/>
    </source>
</evidence>
<dbReference type="FunFam" id="2.60.40.3110:FF:000001">
    <property type="entry name" value="Putative fimbrial outer membrane usher"/>
    <property type="match status" value="1"/>
</dbReference>
<keyword evidence="3 9" id="KW-0813">Transport</keyword>
<evidence type="ECO:0000256" key="1">
    <source>
        <dbReference type="ARBA" id="ARBA00004571"/>
    </source>
</evidence>
<dbReference type="InterPro" id="IPR000015">
    <property type="entry name" value="Fimb_usher"/>
</dbReference>
<keyword evidence="4" id="KW-1134">Transmembrane beta strand</keyword>
<evidence type="ECO:0000256" key="9">
    <source>
        <dbReference type="RuleBase" id="RU003884"/>
    </source>
</evidence>
<name>A0A2P5GMF4_9ENTR</name>
<keyword evidence="8 9" id="KW-0998">Cell outer membrane</keyword>
<evidence type="ECO:0000259" key="12">
    <source>
        <dbReference type="Pfam" id="PF13954"/>
    </source>
</evidence>
<evidence type="ECO:0000313" key="16">
    <source>
        <dbReference type="Proteomes" id="UP000247005"/>
    </source>
</evidence>
<dbReference type="PANTHER" id="PTHR30451:SF3">
    <property type="entry name" value="OUTER MEMBRANE USHER PROTEIN HTRE-RELATED"/>
    <property type="match status" value="1"/>
</dbReference>
<evidence type="ECO:0000259" key="11">
    <source>
        <dbReference type="Pfam" id="PF13953"/>
    </source>
</evidence>
<dbReference type="Pfam" id="PF13953">
    <property type="entry name" value="PapC_C"/>
    <property type="match status" value="1"/>
</dbReference>
<evidence type="ECO:0000256" key="3">
    <source>
        <dbReference type="ARBA" id="ARBA00022448"/>
    </source>
</evidence>
<dbReference type="Gene3D" id="2.60.40.3110">
    <property type="match status" value="1"/>
</dbReference>
<dbReference type="Gene3D" id="2.60.40.2070">
    <property type="match status" value="1"/>
</dbReference>
<evidence type="ECO:0000256" key="7">
    <source>
        <dbReference type="ARBA" id="ARBA00023136"/>
    </source>
</evidence>
<dbReference type="PANTHER" id="PTHR30451">
    <property type="entry name" value="OUTER MEMBRANE USHER PROTEIN"/>
    <property type="match status" value="1"/>
</dbReference>
<comment type="caution">
    <text evidence="14">The sequence shown here is derived from an EMBL/GenBank/DDBJ whole genome shotgun (WGS) entry which is preliminary data.</text>
</comment>
<dbReference type="Gene3D" id="3.10.20.410">
    <property type="match status" value="1"/>
</dbReference>
<keyword evidence="9" id="KW-1029">Fimbrium biogenesis</keyword>
<dbReference type="EMBL" id="PQGD01000013">
    <property type="protein sequence ID" value="POP47020.1"/>
    <property type="molecule type" value="Genomic_DNA"/>
</dbReference>
<dbReference type="Proteomes" id="UP000247005">
    <property type="component" value="Unassembled WGS sequence"/>
</dbReference>
<evidence type="ECO:0000256" key="6">
    <source>
        <dbReference type="ARBA" id="ARBA00022729"/>
    </source>
</evidence>
<dbReference type="OrthoDB" id="6554712at2"/>
<keyword evidence="15" id="KW-1185">Reference proteome</keyword>
<evidence type="ECO:0000313" key="15">
    <source>
        <dbReference type="Proteomes" id="UP000237073"/>
    </source>
</evidence>
<comment type="similarity">
    <text evidence="2 9">Belongs to the fimbrial export usher family.</text>
</comment>
<dbReference type="AlphaFoldDB" id="A0A2P5GMF4"/>
<keyword evidence="6 10" id="KW-0732">Signal</keyword>
<dbReference type="PROSITE" id="PS01151">
    <property type="entry name" value="FIMBRIAL_USHER"/>
    <property type="match status" value="1"/>
</dbReference>
<dbReference type="GO" id="GO:0009279">
    <property type="term" value="C:cell outer membrane"/>
    <property type="evidence" value="ECO:0007669"/>
    <property type="project" value="UniProtKB-SubCell"/>
</dbReference>
<feature type="chain" id="PRO_5015143147" evidence="10">
    <location>
        <begin position="22"/>
        <end position="864"/>
    </location>
</feature>
<organism evidence="14 16">
    <name type="scientific">Superficieibacter electus</name>
    <dbReference type="NCBI Taxonomy" id="2022662"/>
    <lineage>
        <taxon>Bacteria</taxon>
        <taxon>Pseudomonadati</taxon>
        <taxon>Pseudomonadota</taxon>
        <taxon>Gammaproteobacteria</taxon>
        <taxon>Enterobacterales</taxon>
        <taxon>Enterobacteriaceae</taxon>
        <taxon>Superficieibacter</taxon>
    </lineage>
</organism>
<sequence length="864" mass="94979">MPQKTLLALCCSLLYSPAGFTAENVEFDQSFLMGSDAATIDVDKYSDGNPTPPGTYNIKVFVNDKPVTSLSVNFIDIGQKSAQACLTTKTLAQLHIKQPESIDEKAIWRRGDDEGTDCLNLAAIIDQSSVSFDMGEQRLDIVVPQLWLQKGYAGYVDPSLWESGIPAAMLSYNLNAYHSTSNDTDSDSVYAAFNTGINLGAWRFRATGNYNWMKDGDTNFDYQNRYLQRDLPALRSQLTMGEAYTTGETFDSVSIRGMRLYSDTRMLPSQLASYAPVIHGVANSNAKVTITQGGYKIYEATVPPGPFEINDLSPSGYGSELIITVEEADGSKRTFTQPFSSVMQMQRPGVGRWDISVGEVNNDELHDKPYVAQGSYYYGLNNYLTAYTGIQATDNDYFAGLLGIGLNTPVGALALDVTHSRAEIPDDKTYQGQSYRLTWNKLVEATNTSFNVAAYRYSTQDYLGLNDALELIDDAKFADDDDRNTMSDFSRLKNQITVSINQPLQSGEIDYGSFYVSGSWSDYWATDESRSDYSLGYGKGFSWGSMNFTLQRTWDEDGEKDDSLYISVNIPLENLFGGERRKSGFNTLTTQMRTDFNGGHQFGMNSSGSNEDNTLSYSVNTGYTMQKEGKDISDIGGYTSWQSPWGDITGSVSANNDSNRQYSLSTDGGFLLHSGGLTFSNDNFGTSDAIVLVKAPGAKGARINGGSSTIDRWGYGVTNSLSAYRENQVNLDINTLENDIELKSTSTMLVPRDGAVVFASFETDQGRSAILNITRDDGKPLPFAAAVYESDVQIGYMSQGGQAFVRGMNDSGEISVRWLEKNQPHRCLASYQITESQQTLGSSQTLLVDNVVCRVIHSNSNGNP</sequence>
<accession>A0A2P5GMF4</accession>
<dbReference type="InterPro" id="IPR043142">
    <property type="entry name" value="PapC-like_C_sf"/>
</dbReference>
<gene>
    <name evidence="14" type="ORF">CHU32_16900</name>
    <name evidence="13" type="ORF">CHU33_22180</name>
</gene>
<dbReference type="EMBL" id="PQGE01000025">
    <property type="protein sequence ID" value="POP41591.1"/>
    <property type="molecule type" value="Genomic_DNA"/>
</dbReference>
<evidence type="ECO:0000256" key="5">
    <source>
        <dbReference type="ARBA" id="ARBA00022692"/>
    </source>
</evidence>
<protein>
    <submittedName>
        <fullName evidence="14">Outer membrane usher protein</fullName>
    </submittedName>
</protein>
<evidence type="ECO:0000256" key="8">
    <source>
        <dbReference type="ARBA" id="ARBA00023237"/>
    </source>
</evidence>
<dbReference type="GO" id="GO:0009297">
    <property type="term" value="P:pilus assembly"/>
    <property type="evidence" value="ECO:0007669"/>
    <property type="project" value="InterPro"/>
</dbReference>
<feature type="signal peptide" evidence="10">
    <location>
        <begin position="1"/>
        <end position="21"/>
    </location>
</feature>
<dbReference type="InterPro" id="IPR025885">
    <property type="entry name" value="PapC_N"/>
</dbReference>
<dbReference type="SUPFAM" id="SSF141729">
    <property type="entry name" value="FimD N-terminal domain-like"/>
    <property type="match status" value="1"/>
</dbReference>
<comment type="subcellular location">
    <subcellularLocation>
        <location evidence="1 9">Cell outer membrane</location>
        <topology evidence="1 9">Multi-pass membrane protein</topology>
    </subcellularLocation>
</comment>
<dbReference type="Proteomes" id="UP000237073">
    <property type="component" value="Unassembled WGS sequence"/>
</dbReference>
<dbReference type="Pfam" id="PF00577">
    <property type="entry name" value="Usher"/>
    <property type="match status" value="1"/>
</dbReference>
<dbReference type="InterPro" id="IPR025949">
    <property type="entry name" value="PapC-like_C"/>
</dbReference>
<evidence type="ECO:0000313" key="14">
    <source>
        <dbReference type="EMBL" id="POP47020.1"/>
    </source>
</evidence>
<dbReference type="NCBIfam" id="NF007337">
    <property type="entry name" value="PRK09828.1"/>
    <property type="match status" value="1"/>
</dbReference>
<evidence type="ECO:0000256" key="4">
    <source>
        <dbReference type="ARBA" id="ARBA00022452"/>
    </source>
</evidence>
<evidence type="ECO:0000256" key="10">
    <source>
        <dbReference type="SAM" id="SignalP"/>
    </source>
</evidence>
<evidence type="ECO:0000313" key="13">
    <source>
        <dbReference type="EMBL" id="POP41591.1"/>
    </source>
</evidence>
<proteinExistence type="inferred from homology"/>
<keyword evidence="5 9" id="KW-0812">Transmembrane</keyword>
<feature type="domain" description="PapC-like C-terminal" evidence="11">
    <location>
        <begin position="771"/>
        <end position="835"/>
    </location>
</feature>
<dbReference type="InterPro" id="IPR037224">
    <property type="entry name" value="PapC_N_sf"/>
</dbReference>